<gene>
    <name evidence="1" type="ORF">WNY77_12205</name>
</gene>
<proteinExistence type="predicted"/>
<comment type="caution">
    <text evidence="1">The sequence shown here is derived from an EMBL/GenBank/DDBJ whole genome shotgun (WGS) entry which is preliminary data.</text>
</comment>
<reference evidence="1 2" key="1">
    <citation type="submission" date="2024-03" db="EMBL/GenBank/DDBJ databases">
        <title>Community enrichment and isolation of bacterial strains for fucoidan degradation.</title>
        <authorList>
            <person name="Sichert A."/>
        </authorList>
    </citation>
    <scope>NUCLEOTIDE SEQUENCE [LARGE SCALE GENOMIC DNA]</scope>
    <source>
        <strain evidence="1 2">AS12</strain>
    </source>
</reference>
<evidence type="ECO:0000313" key="1">
    <source>
        <dbReference type="EMBL" id="MEM5498163.1"/>
    </source>
</evidence>
<dbReference type="EMBL" id="JBBMQS010000006">
    <property type="protein sequence ID" value="MEM5498163.1"/>
    <property type="molecule type" value="Genomic_DNA"/>
</dbReference>
<evidence type="ECO:0008006" key="3">
    <source>
        <dbReference type="Google" id="ProtNLM"/>
    </source>
</evidence>
<sequence length="141" mass="16165">MVNRNFPIHGSLNICVESGLMIIRARGPANTEMVLQYQREVNQYREQLSHKPWASLTVLSGEPLLPPEAAGMMVESIKQAEHMNLVATAIVFDDVQYKSISEQFWEGIYQRTTLKHAFFDDELTAKAWLKKQVAERHFSTD</sequence>
<evidence type="ECO:0000313" key="2">
    <source>
        <dbReference type="Proteomes" id="UP001461163"/>
    </source>
</evidence>
<organism evidence="1 2">
    <name type="scientific">Paraglaciecola mesophila</name>
    <dbReference type="NCBI Taxonomy" id="197222"/>
    <lineage>
        <taxon>Bacteria</taxon>
        <taxon>Pseudomonadati</taxon>
        <taxon>Pseudomonadota</taxon>
        <taxon>Gammaproteobacteria</taxon>
        <taxon>Alteromonadales</taxon>
        <taxon>Alteromonadaceae</taxon>
        <taxon>Paraglaciecola</taxon>
    </lineage>
</organism>
<accession>A0ABU9SW97</accession>
<dbReference type="RefSeq" id="WP_342881857.1">
    <property type="nucleotide sequence ID" value="NZ_JBBMQS010000006.1"/>
</dbReference>
<keyword evidence="2" id="KW-1185">Reference proteome</keyword>
<name>A0ABU9SW97_9ALTE</name>
<protein>
    <recommendedName>
        <fullName evidence="3">STAS/SEC14 domain-containing protein</fullName>
    </recommendedName>
</protein>
<dbReference type="Proteomes" id="UP001461163">
    <property type="component" value="Unassembled WGS sequence"/>
</dbReference>